<dbReference type="RefSeq" id="XP_002731129.1">
    <property type="nucleotide sequence ID" value="XM_002731083.2"/>
</dbReference>
<dbReference type="Gene3D" id="2.130.10.30">
    <property type="entry name" value="Regulator of chromosome condensation 1/beta-lactamase-inhibitor protein II"/>
    <property type="match status" value="1"/>
</dbReference>
<dbReference type="PANTHER" id="PTHR45982">
    <property type="entry name" value="REGULATOR OF CHROMOSOME CONDENSATION"/>
    <property type="match status" value="1"/>
</dbReference>
<protein>
    <submittedName>
        <fullName evidence="3">Regulator of chromosome condensation-like</fullName>
    </submittedName>
</protein>
<accession>A0ABM0GJC7</accession>
<gene>
    <name evidence="3" type="primary">LOC100378897</name>
</gene>
<dbReference type="PROSITE" id="PS50012">
    <property type="entry name" value="RCC1_3"/>
    <property type="match status" value="2"/>
</dbReference>
<dbReference type="InterPro" id="IPR009091">
    <property type="entry name" value="RCC1/BLIP-II"/>
</dbReference>
<evidence type="ECO:0000313" key="2">
    <source>
        <dbReference type="Proteomes" id="UP000694865"/>
    </source>
</evidence>
<dbReference type="GeneID" id="100378897"/>
<evidence type="ECO:0000313" key="3">
    <source>
        <dbReference type="RefSeq" id="XP_002731129.1"/>
    </source>
</evidence>
<sequence length="161" mass="17257">MPPRKIKREVLNETIETQPAKKSKVTVSHPSHCTTPGVVLTLGGGDVGQLGLGDNVMERKKPALVDIPEKTVQIIAGGMHTVCLTEKGKIYTFGCNDEGALGRDTSEEGSEYVPGVVDFHFRVVQISAGDSHTAALTDDGKVFAWGTFRESHQPNQSAGRS</sequence>
<evidence type="ECO:0000256" key="1">
    <source>
        <dbReference type="PROSITE-ProRule" id="PRU00235"/>
    </source>
</evidence>
<dbReference type="InterPro" id="IPR000408">
    <property type="entry name" value="Reg_chr_condens"/>
</dbReference>
<keyword evidence="2" id="KW-1185">Reference proteome</keyword>
<dbReference type="PROSITE" id="PS00626">
    <property type="entry name" value="RCC1_2"/>
    <property type="match status" value="1"/>
</dbReference>
<dbReference type="Pfam" id="PF00415">
    <property type="entry name" value="RCC1"/>
    <property type="match status" value="2"/>
</dbReference>
<dbReference type="Proteomes" id="UP000694865">
    <property type="component" value="Unplaced"/>
</dbReference>
<dbReference type="PROSITE" id="PS00625">
    <property type="entry name" value="RCC1_1"/>
    <property type="match status" value="1"/>
</dbReference>
<organism evidence="2 3">
    <name type="scientific">Saccoglossus kowalevskii</name>
    <name type="common">Acorn worm</name>
    <dbReference type="NCBI Taxonomy" id="10224"/>
    <lineage>
        <taxon>Eukaryota</taxon>
        <taxon>Metazoa</taxon>
        <taxon>Hemichordata</taxon>
        <taxon>Enteropneusta</taxon>
        <taxon>Harrimaniidae</taxon>
        <taxon>Saccoglossus</taxon>
    </lineage>
</organism>
<feature type="repeat" description="RCC1" evidence="1">
    <location>
        <begin position="37"/>
        <end position="87"/>
    </location>
</feature>
<dbReference type="PANTHER" id="PTHR45982:SF1">
    <property type="entry name" value="REGULATOR OF CHROMOSOME CONDENSATION"/>
    <property type="match status" value="1"/>
</dbReference>
<name>A0ABM0GJC7_SACKO</name>
<dbReference type="PRINTS" id="PR00633">
    <property type="entry name" value="RCCNDNSATION"/>
</dbReference>
<reference evidence="3" key="1">
    <citation type="submission" date="2025-08" db="UniProtKB">
        <authorList>
            <consortium name="RefSeq"/>
        </authorList>
    </citation>
    <scope>IDENTIFICATION</scope>
    <source>
        <tissue evidence="3">Testes</tissue>
    </source>
</reference>
<feature type="repeat" description="RCC1" evidence="1">
    <location>
        <begin position="88"/>
        <end position="139"/>
    </location>
</feature>
<dbReference type="SUPFAM" id="SSF50985">
    <property type="entry name" value="RCC1/BLIP-II"/>
    <property type="match status" value="1"/>
</dbReference>
<dbReference type="InterPro" id="IPR051553">
    <property type="entry name" value="Ran_GTPase-activating"/>
</dbReference>
<proteinExistence type="predicted"/>